<evidence type="ECO:0000313" key="4">
    <source>
        <dbReference type="EMBL" id="KAI6661650.1"/>
    </source>
</evidence>
<evidence type="ECO:0000313" key="5">
    <source>
        <dbReference type="Proteomes" id="UP001165289"/>
    </source>
</evidence>
<evidence type="ECO:0000256" key="2">
    <source>
        <dbReference type="SAM" id="Phobius"/>
    </source>
</evidence>
<accession>A0AAV7KKZ4</accession>
<protein>
    <submittedName>
        <fullName evidence="4">Signal peptide, CUB and EGF-like domain-containing protein 1</fullName>
    </submittedName>
</protein>
<organism evidence="4 5">
    <name type="scientific">Oopsacas minuta</name>
    <dbReference type="NCBI Taxonomy" id="111878"/>
    <lineage>
        <taxon>Eukaryota</taxon>
        <taxon>Metazoa</taxon>
        <taxon>Porifera</taxon>
        <taxon>Hexactinellida</taxon>
        <taxon>Hexasterophora</taxon>
        <taxon>Lyssacinosida</taxon>
        <taxon>Leucopsacidae</taxon>
        <taxon>Oopsacas</taxon>
    </lineage>
</organism>
<comment type="caution">
    <text evidence="4">The sequence shown here is derived from an EMBL/GenBank/DDBJ whole genome shotgun (WGS) entry which is preliminary data.</text>
</comment>
<keyword evidence="5" id="KW-1185">Reference proteome</keyword>
<evidence type="ECO:0000256" key="1">
    <source>
        <dbReference type="SAM" id="MobiDB-lite"/>
    </source>
</evidence>
<dbReference type="Gene3D" id="2.10.50.10">
    <property type="entry name" value="Tumor Necrosis Factor Receptor, subunit A, domain 2"/>
    <property type="match status" value="1"/>
</dbReference>
<sequence length="468" mass="51014">MKDNSVLEIINDPNLSITDTGTLVFDRFQFPDTGTYNCQDSDTTYILTIQCPANSDPNVLSNQCICSIGATSVIDSDSFKCNLCPYGAYKSQPGNHQCFSCPTSLVTEREGSISETSCVCPPGHGISSSMCVPCLADSYQDKYEEVPCIDCPEYSATPQSLGESDAEAFTSRGDCVCLYSPYNAGNNTCWPFFTTPTVTLVETDTTAVTISWNTESYTRADDGAYRGIIAGYHLEVLEDNELMYNVFTHKYTPIDYTPGEEYILVINSLSPDTTYIIAVNAYTKSTEFVDGPPGYLSITTDSLPLTTTTPPVTTTTKSPGIIGPTATTEPTTTTTATTISHTTNTHTDTTPETTVTTPKPAETPILPTATYTITKVQHTMIQATPKVIVRSDSTASSFLAVVVVLLALFIVVLVVLVVIRYWYGRNRRSRKLRYAKTSGTMKRVGPQPRFPVYSNAVYQNGDTSDTLI</sequence>
<dbReference type="PROSITE" id="PS50853">
    <property type="entry name" value="FN3"/>
    <property type="match status" value="1"/>
</dbReference>
<feature type="region of interest" description="Disordered" evidence="1">
    <location>
        <begin position="307"/>
        <end position="362"/>
    </location>
</feature>
<dbReference type="SMART" id="SM01411">
    <property type="entry name" value="Ephrin_rec_like"/>
    <property type="match status" value="2"/>
</dbReference>
<dbReference type="SUPFAM" id="SSF49265">
    <property type="entry name" value="Fibronectin type III"/>
    <property type="match status" value="1"/>
</dbReference>
<feature type="domain" description="Fibronectin type-III" evidence="3">
    <location>
        <begin position="195"/>
        <end position="305"/>
    </location>
</feature>
<name>A0AAV7KKZ4_9METZ</name>
<dbReference type="Gene3D" id="2.60.40.10">
    <property type="entry name" value="Immunoglobulins"/>
    <property type="match status" value="1"/>
</dbReference>
<dbReference type="EMBL" id="JAKMXF010000011">
    <property type="protein sequence ID" value="KAI6661650.1"/>
    <property type="molecule type" value="Genomic_DNA"/>
</dbReference>
<keyword evidence="2" id="KW-0812">Transmembrane</keyword>
<gene>
    <name evidence="4" type="ORF">LOD99_13523</name>
</gene>
<dbReference type="AlphaFoldDB" id="A0AAV7KKZ4"/>
<dbReference type="InterPro" id="IPR011641">
    <property type="entry name" value="Tyr-kin_ephrin_A/B_rcpt-like"/>
</dbReference>
<reference evidence="4 5" key="1">
    <citation type="journal article" date="2023" name="BMC Biol.">
        <title>The compact genome of the sponge Oopsacas minuta (Hexactinellida) is lacking key metazoan core genes.</title>
        <authorList>
            <person name="Santini S."/>
            <person name="Schenkelaars Q."/>
            <person name="Jourda C."/>
            <person name="Duchesne M."/>
            <person name="Belahbib H."/>
            <person name="Rocher C."/>
            <person name="Selva M."/>
            <person name="Riesgo A."/>
            <person name="Vervoort M."/>
            <person name="Leys S.P."/>
            <person name="Kodjabachian L."/>
            <person name="Le Bivic A."/>
            <person name="Borchiellini C."/>
            <person name="Claverie J.M."/>
            <person name="Renard E."/>
        </authorList>
    </citation>
    <scope>NUCLEOTIDE SEQUENCE [LARGE SCALE GENOMIC DNA]</scope>
    <source>
        <strain evidence="4">SPO-2</strain>
    </source>
</reference>
<dbReference type="Proteomes" id="UP001165289">
    <property type="component" value="Unassembled WGS sequence"/>
</dbReference>
<keyword evidence="2" id="KW-0472">Membrane</keyword>
<evidence type="ECO:0000259" key="3">
    <source>
        <dbReference type="PROSITE" id="PS50853"/>
    </source>
</evidence>
<dbReference type="InterPro" id="IPR036116">
    <property type="entry name" value="FN3_sf"/>
</dbReference>
<dbReference type="InterPro" id="IPR013783">
    <property type="entry name" value="Ig-like_fold"/>
</dbReference>
<dbReference type="Pfam" id="PF07699">
    <property type="entry name" value="Ephrin_rec_like"/>
    <property type="match status" value="2"/>
</dbReference>
<proteinExistence type="predicted"/>
<dbReference type="CDD" id="cd00063">
    <property type="entry name" value="FN3"/>
    <property type="match status" value="1"/>
</dbReference>
<feature type="transmembrane region" description="Helical" evidence="2">
    <location>
        <begin position="398"/>
        <end position="423"/>
    </location>
</feature>
<keyword evidence="2" id="KW-1133">Transmembrane helix</keyword>
<dbReference type="InterPro" id="IPR003961">
    <property type="entry name" value="FN3_dom"/>
</dbReference>